<feature type="domain" description="HTH gntR-type" evidence="4">
    <location>
        <begin position="9"/>
        <end position="77"/>
    </location>
</feature>
<proteinExistence type="predicted"/>
<keyword evidence="1" id="KW-0805">Transcription regulation</keyword>
<keyword evidence="2" id="KW-0238">DNA-binding</keyword>
<dbReference type="PANTHER" id="PTHR38445:SF6">
    <property type="entry name" value="GNTR-FAMILY TRANSCRIPTIONAL REGULATOR"/>
    <property type="match status" value="1"/>
</dbReference>
<evidence type="ECO:0000259" key="4">
    <source>
        <dbReference type="PROSITE" id="PS50949"/>
    </source>
</evidence>
<dbReference type="SUPFAM" id="SSF46785">
    <property type="entry name" value="Winged helix' DNA-binding domain"/>
    <property type="match status" value="1"/>
</dbReference>
<name>A0ABQ1PXD4_9BACI</name>
<dbReference type="SMART" id="SM00345">
    <property type="entry name" value="HTH_GNTR"/>
    <property type="match status" value="1"/>
</dbReference>
<dbReference type="EMBL" id="BMIN01000004">
    <property type="protein sequence ID" value="GGD05667.1"/>
    <property type="molecule type" value="Genomic_DNA"/>
</dbReference>
<evidence type="ECO:0000313" key="6">
    <source>
        <dbReference type="Proteomes" id="UP000642571"/>
    </source>
</evidence>
<keyword evidence="6" id="KW-1185">Reference proteome</keyword>
<evidence type="ECO:0000256" key="3">
    <source>
        <dbReference type="ARBA" id="ARBA00023163"/>
    </source>
</evidence>
<protein>
    <submittedName>
        <fullName evidence="5">HTH-type transcriptional regulator YhcF</fullName>
    </submittedName>
</protein>
<dbReference type="InterPro" id="IPR000524">
    <property type="entry name" value="Tscrpt_reg_HTH_GntR"/>
</dbReference>
<dbReference type="Pfam" id="PF00392">
    <property type="entry name" value="GntR"/>
    <property type="match status" value="1"/>
</dbReference>
<organism evidence="5 6">
    <name type="scientific">Pontibacillus salipaludis</name>
    <dbReference type="NCBI Taxonomy" id="1697394"/>
    <lineage>
        <taxon>Bacteria</taxon>
        <taxon>Bacillati</taxon>
        <taxon>Bacillota</taxon>
        <taxon>Bacilli</taxon>
        <taxon>Bacillales</taxon>
        <taxon>Bacillaceae</taxon>
        <taxon>Pontibacillus</taxon>
    </lineage>
</organism>
<dbReference type="InterPro" id="IPR036388">
    <property type="entry name" value="WH-like_DNA-bd_sf"/>
</dbReference>
<evidence type="ECO:0000256" key="2">
    <source>
        <dbReference type="ARBA" id="ARBA00023125"/>
    </source>
</evidence>
<dbReference type="CDD" id="cd07377">
    <property type="entry name" value="WHTH_GntR"/>
    <property type="match status" value="1"/>
</dbReference>
<dbReference type="PROSITE" id="PS50949">
    <property type="entry name" value="HTH_GNTR"/>
    <property type="match status" value="1"/>
</dbReference>
<accession>A0ABQ1PXD4</accession>
<dbReference type="InterPro" id="IPR036390">
    <property type="entry name" value="WH_DNA-bd_sf"/>
</dbReference>
<dbReference type="PANTHER" id="PTHR38445">
    <property type="entry name" value="HTH-TYPE TRANSCRIPTIONAL REPRESSOR YTRA"/>
    <property type="match status" value="1"/>
</dbReference>
<sequence>MPIEFQQDRPIYQQLMDRLSNEIVRGDRMPGDKLPSVREYAVDTGVNPNTVSRVYRELEQLTIVESRRGQGTFVTEDRMRLNQLREELKERQIDRFITEMKQLGFSKEEMILGLQAKTKEEGN</sequence>
<keyword evidence="3" id="KW-0804">Transcription</keyword>
<dbReference type="Gene3D" id="1.10.10.10">
    <property type="entry name" value="Winged helix-like DNA-binding domain superfamily/Winged helix DNA-binding domain"/>
    <property type="match status" value="1"/>
</dbReference>
<evidence type="ECO:0000256" key="1">
    <source>
        <dbReference type="ARBA" id="ARBA00023015"/>
    </source>
</evidence>
<comment type="caution">
    <text evidence="5">The sequence shown here is derived from an EMBL/GenBank/DDBJ whole genome shotgun (WGS) entry which is preliminary data.</text>
</comment>
<reference evidence="6" key="1">
    <citation type="journal article" date="2019" name="Int. J. Syst. Evol. Microbiol.">
        <title>The Global Catalogue of Microorganisms (GCM) 10K type strain sequencing project: providing services to taxonomists for standard genome sequencing and annotation.</title>
        <authorList>
            <consortium name="The Broad Institute Genomics Platform"/>
            <consortium name="The Broad Institute Genome Sequencing Center for Infectious Disease"/>
            <person name="Wu L."/>
            <person name="Ma J."/>
        </authorList>
    </citation>
    <scope>NUCLEOTIDE SEQUENCE [LARGE SCALE GENOMIC DNA]</scope>
    <source>
        <strain evidence="6">CGMCC 1.15353</strain>
    </source>
</reference>
<dbReference type="RefSeq" id="WP_188651741.1">
    <property type="nucleotide sequence ID" value="NZ_BMIN01000004.1"/>
</dbReference>
<gene>
    <name evidence="5" type="primary">yhcF</name>
    <name evidence="5" type="ORF">GCM10011389_11470</name>
</gene>
<evidence type="ECO:0000313" key="5">
    <source>
        <dbReference type="EMBL" id="GGD05667.1"/>
    </source>
</evidence>
<dbReference type="Proteomes" id="UP000642571">
    <property type="component" value="Unassembled WGS sequence"/>
</dbReference>